<name>A0A245ZDC6_9SPHN</name>
<evidence type="ECO:0000313" key="6">
    <source>
        <dbReference type="EMBL" id="OWK27714.1"/>
    </source>
</evidence>
<comment type="caution">
    <text evidence="6">The sequence shown here is derived from an EMBL/GenBank/DDBJ whole genome shotgun (WGS) entry which is preliminary data.</text>
</comment>
<dbReference type="PANTHER" id="PTHR43179">
    <property type="entry name" value="RHAMNOSYLTRANSFERASE WBBL"/>
    <property type="match status" value="1"/>
</dbReference>
<keyword evidence="3 6" id="KW-0808">Transferase</keyword>
<proteinExistence type="inferred from homology"/>
<dbReference type="OrthoDB" id="7665907at2"/>
<protein>
    <submittedName>
        <fullName evidence="6">Glycosyl transferase family 2</fullName>
    </submittedName>
</protein>
<dbReference type="InterPro" id="IPR001173">
    <property type="entry name" value="Glyco_trans_2-like"/>
</dbReference>
<dbReference type="GO" id="GO:0016757">
    <property type="term" value="F:glycosyltransferase activity"/>
    <property type="evidence" value="ECO:0007669"/>
    <property type="project" value="UniProtKB-KW"/>
</dbReference>
<evidence type="ECO:0000256" key="4">
    <source>
        <dbReference type="SAM" id="Phobius"/>
    </source>
</evidence>
<keyword evidence="4" id="KW-0812">Transmembrane</keyword>
<reference evidence="6 7" key="1">
    <citation type="submission" date="2017-03" db="EMBL/GenBank/DDBJ databases">
        <title>Genome sequence of Sphingomonas mucosissima DSM 17494.</title>
        <authorList>
            <person name="Poehlein A."/>
            <person name="Wuebbeler J.H."/>
            <person name="Steinbuechel A."/>
            <person name="Daniel R."/>
        </authorList>
    </citation>
    <scope>NUCLEOTIDE SEQUENCE [LARGE SCALE GENOMIC DNA]</scope>
    <source>
        <strain evidence="6 7">DSM 17494</strain>
    </source>
</reference>
<evidence type="ECO:0000313" key="7">
    <source>
        <dbReference type="Proteomes" id="UP000197783"/>
    </source>
</evidence>
<organism evidence="6 7">
    <name type="scientific">Sphingomonas mucosissima</name>
    <dbReference type="NCBI Taxonomy" id="370959"/>
    <lineage>
        <taxon>Bacteria</taxon>
        <taxon>Pseudomonadati</taxon>
        <taxon>Pseudomonadota</taxon>
        <taxon>Alphaproteobacteria</taxon>
        <taxon>Sphingomonadales</taxon>
        <taxon>Sphingomonadaceae</taxon>
        <taxon>Sphingomonas</taxon>
    </lineage>
</organism>
<evidence type="ECO:0000256" key="2">
    <source>
        <dbReference type="ARBA" id="ARBA00022676"/>
    </source>
</evidence>
<keyword evidence="7" id="KW-1185">Reference proteome</keyword>
<gene>
    <name evidence="6" type="ORF">SPMU_33560</name>
</gene>
<dbReference type="Pfam" id="PF00535">
    <property type="entry name" value="Glycos_transf_2"/>
    <property type="match status" value="1"/>
</dbReference>
<comment type="similarity">
    <text evidence="1">Belongs to the glycosyltransferase 2 family.</text>
</comment>
<dbReference type="Gene3D" id="3.90.550.10">
    <property type="entry name" value="Spore Coat Polysaccharide Biosynthesis Protein SpsA, Chain A"/>
    <property type="match status" value="1"/>
</dbReference>
<dbReference type="Proteomes" id="UP000197783">
    <property type="component" value="Unassembled WGS sequence"/>
</dbReference>
<sequence>MLRYMSASAIDRGVRHEPLQSSIGSAMTNEITFALAIVTYGERAGLAKRVIESASTLDEVIEIVVIDNASVNPFRVEQPDISNSPQVTVIRHEENLGSAGGYNKAIRYFREYGQADYLILVDDDLLVTSNTIEGLQKIISTYSDDEDPTFVIPRTDRPSQTAIFAGMSSPNIRRNAFHDFHALYTLRSIVSARRKVSIPATFVDIDHAPYGGMVISKAVSRSAELPDVRFFVYCDDYDYTMKIRKSGSRVLLVDVTPLLSIDKSWNHERRRAPAAFYPAAPDVRVYYSTRNRVAFEMRYTVTNWPLYIINLLLFLLIGTIVAAVDVGISHDFIRRLRLISRAIRDGLTGRLGVYAPARGFVS</sequence>
<keyword evidence="4" id="KW-0472">Membrane</keyword>
<evidence type="ECO:0000256" key="3">
    <source>
        <dbReference type="ARBA" id="ARBA00022679"/>
    </source>
</evidence>
<dbReference type="EMBL" id="NBBJ01000010">
    <property type="protein sequence ID" value="OWK27714.1"/>
    <property type="molecule type" value="Genomic_DNA"/>
</dbReference>
<feature type="transmembrane region" description="Helical" evidence="4">
    <location>
        <begin position="304"/>
        <end position="328"/>
    </location>
</feature>
<keyword evidence="4" id="KW-1133">Transmembrane helix</keyword>
<evidence type="ECO:0000256" key="1">
    <source>
        <dbReference type="ARBA" id="ARBA00006739"/>
    </source>
</evidence>
<accession>A0A245ZDC6</accession>
<dbReference type="InterPro" id="IPR029044">
    <property type="entry name" value="Nucleotide-diphossugar_trans"/>
</dbReference>
<dbReference type="PANTHER" id="PTHR43179:SF12">
    <property type="entry name" value="GALACTOFURANOSYLTRANSFERASE GLFT2"/>
    <property type="match status" value="1"/>
</dbReference>
<evidence type="ECO:0000259" key="5">
    <source>
        <dbReference type="Pfam" id="PF00535"/>
    </source>
</evidence>
<feature type="domain" description="Glycosyltransferase 2-like" evidence="5">
    <location>
        <begin position="36"/>
        <end position="141"/>
    </location>
</feature>
<dbReference type="SUPFAM" id="SSF53448">
    <property type="entry name" value="Nucleotide-diphospho-sugar transferases"/>
    <property type="match status" value="1"/>
</dbReference>
<keyword evidence="2" id="KW-0328">Glycosyltransferase</keyword>
<dbReference type="AlphaFoldDB" id="A0A245ZDC6"/>